<organism evidence="2 3">
    <name type="scientific">Tectimicrobiota bacterium</name>
    <dbReference type="NCBI Taxonomy" id="2528274"/>
    <lineage>
        <taxon>Bacteria</taxon>
        <taxon>Pseudomonadati</taxon>
        <taxon>Nitrospinota/Tectimicrobiota group</taxon>
        <taxon>Candidatus Tectimicrobiota</taxon>
    </lineage>
</organism>
<gene>
    <name evidence="2" type="ORF">HYZ11_00300</name>
</gene>
<evidence type="ECO:0000313" key="3">
    <source>
        <dbReference type="Proteomes" id="UP000782312"/>
    </source>
</evidence>
<dbReference type="Gene3D" id="3.90.1200.10">
    <property type="match status" value="1"/>
</dbReference>
<name>A0A932MLW4_UNCTE</name>
<comment type="caution">
    <text evidence="2">The sequence shown here is derived from an EMBL/GenBank/DDBJ whole genome shotgun (WGS) entry which is preliminary data.</text>
</comment>
<protein>
    <submittedName>
        <fullName evidence="2">Phosphotransferase</fullName>
    </submittedName>
</protein>
<proteinExistence type="predicted"/>
<sequence>MIRKRSGYTIFQKEGEPGVCVRETKSDEGKERLRWQQEGWQAIHEAMGRFAVSWSRLVHPERLEKEFIPGVPLVWAYGFQKSQITLPSPDEWGEFWEQLRVLWSADPQGVSETRMSENDLWHTWFSISDLRKAKHCILTFAWLNPLWSVEALSLKMKFGRGYTEPPEVARRILESSERGLILGDLHFENLLVSDGRLVFIDYETVARGPIAFDLAWMWMEWWLAQGLLHGDDGFLPGFRRNWRDFVGPEAMLCEMTREWAKRVFSWLLFAHARYPRNLSIRQSQAHGMLAPSLRSMAEGGRFDSRNLDSFLNVPALVSGQGT</sequence>
<dbReference type="InterPro" id="IPR011009">
    <property type="entry name" value="Kinase-like_dom_sf"/>
</dbReference>
<dbReference type="EMBL" id="JACPUR010000001">
    <property type="protein sequence ID" value="MBI3126028.1"/>
    <property type="molecule type" value="Genomic_DNA"/>
</dbReference>
<dbReference type="Pfam" id="PF01636">
    <property type="entry name" value="APH"/>
    <property type="match status" value="1"/>
</dbReference>
<evidence type="ECO:0000313" key="2">
    <source>
        <dbReference type="EMBL" id="MBI3126028.1"/>
    </source>
</evidence>
<evidence type="ECO:0000259" key="1">
    <source>
        <dbReference type="Pfam" id="PF01636"/>
    </source>
</evidence>
<dbReference type="AlphaFoldDB" id="A0A932MLW4"/>
<reference evidence="2" key="1">
    <citation type="submission" date="2020-07" db="EMBL/GenBank/DDBJ databases">
        <title>Huge and variable diversity of episymbiotic CPR bacteria and DPANN archaea in groundwater ecosystems.</title>
        <authorList>
            <person name="He C.Y."/>
            <person name="Keren R."/>
            <person name="Whittaker M."/>
            <person name="Farag I.F."/>
            <person name="Doudna J."/>
            <person name="Cate J.H.D."/>
            <person name="Banfield J.F."/>
        </authorList>
    </citation>
    <scope>NUCLEOTIDE SEQUENCE</scope>
    <source>
        <strain evidence="2">NC_groundwater_763_Ag_S-0.2um_68_21</strain>
    </source>
</reference>
<dbReference type="InterPro" id="IPR002575">
    <property type="entry name" value="Aminoglycoside_PTrfase"/>
</dbReference>
<accession>A0A932MLW4</accession>
<dbReference type="SUPFAM" id="SSF56112">
    <property type="entry name" value="Protein kinase-like (PK-like)"/>
    <property type="match status" value="1"/>
</dbReference>
<feature type="domain" description="Aminoglycoside phosphotransferase" evidence="1">
    <location>
        <begin position="89"/>
        <end position="221"/>
    </location>
</feature>
<dbReference type="Proteomes" id="UP000782312">
    <property type="component" value="Unassembled WGS sequence"/>
</dbReference>